<feature type="chain" id="PRO_5008101174" evidence="1">
    <location>
        <begin position="20"/>
        <end position="312"/>
    </location>
</feature>
<dbReference type="STRING" id="1380566.A0A179F3A4"/>
<reference evidence="3 4" key="1">
    <citation type="journal article" date="2016" name="PLoS Pathog.">
        <title>Biosynthesis of antibiotic leucinostatins in bio-control fungus Purpureocillium lilacinum and their inhibition on phytophthora revealed by genome mining.</title>
        <authorList>
            <person name="Wang G."/>
            <person name="Liu Z."/>
            <person name="Lin R."/>
            <person name="Li E."/>
            <person name="Mao Z."/>
            <person name="Ling J."/>
            <person name="Yang Y."/>
            <person name="Yin W.B."/>
            <person name="Xie B."/>
        </authorList>
    </citation>
    <scope>NUCLEOTIDE SEQUENCE [LARGE SCALE GENOMIC DNA]</scope>
    <source>
        <strain evidence="3">170</strain>
    </source>
</reference>
<dbReference type="SUPFAM" id="SSF49899">
    <property type="entry name" value="Concanavalin A-like lectins/glucanases"/>
    <property type="match status" value="1"/>
</dbReference>
<keyword evidence="4" id="KW-1185">Reference proteome</keyword>
<dbReference type="PROSITE" id="PS51762">
    <property type="entry name" value="GH16_2"/>
    <property type="match status" value="1"/>
</dbReference>
<keyword evidence="3" id="KW-0119">Carbohydrate metabolism</keyword>
<dbReference type="PANTHER" id="PTHR38121">
    <property type="entry name" value="GH16 DOMAIN-CONTAINING PROTEIN"/>
    <property type="match status" value="1"/>
</dbReference>
<keyword evidence="3" id="KW-0624">Polysaccharide degradation</keyword>
<dbReference type="InterPro" id="IPR000757">
    <property type="entry name" value="Beta-glucanase-like"/>
</dbReference>
<dbReference type="AlphaFoldDB" id="A0A179F3A4"/>
<dbReference type="GO" id="GO:0004553">
    <property type="term" value="F:hydrolase activity, hydrolyzing O-glycosyl compounds"/>
    <property type="evidence" value="ECO:0007669"/>
    <property type="project" value="InterPro"/>
</dbReference>
<evidence type="ECO:0000313" key="4">
    <source>
        <dbReference type="Proteomes" id="UP000078397"/>
    </source>
</evidence>
<accession>A0A179F3A4</accession>
<comment type="caution">
    <text evidence="3">The sequence shown here is derived from an EMBL/GenBank/DDBJ whole genome shotgun (WGS) entry which is preliminary data.</text>
</comment>
<organism evidence="3 4">
    <name type="scientific">Pochonia chlamydosporia 170</name>
    <dbReference type="NCBI Taxonomy" id="1380566"/>
    <lineage>
        <taxon>Eukaryota</taxon>
        <taxon>Fungi</taxon>
        <taxon>Dikarya</taxon>
        <taxon>Ascomycota</taxon>
        <taxon>Pezizomycotina</taxon>
        <taxon>Sordariomycetes</taxon>
        <taxon>Hypocreomycetidae</taxon>
        <taxon>Hypocreales</taxon>
        <taxon>Clavicipitaceae</taxon>
        <taxon>Pochonia</taxon>
    </lineage>
</organism>
<dbReference type="RefSeq" id="XP_018137846.1">
    <property type="nucleotide sequence ID" value="XM_018292467.1"/>
</dbReference>
<keyword evidence="3" id="KW-0858">Xylan degradation</keyword>
<dbReference type="GeneID" id="28856461"/>
<dbReference type="Proteomes" id="UP000078397">
    <property type="component" value="Unassembled WGS sequence"/>
</dbReference>
<keyword evidence="3" id="KW-0326">Glycosidase</keyword>
<proteinExistence type="predicted"/>
<dbReference type="InterPro" id="IPR013320">
    <property type="entry name" value="ConA-like_dom_sf"/>
</dbReference>
<evidence type="ECO:0000313" key="3">
    <source>
        <dbReference type="EMBL" id="OAQ59885.1"/>
    </source>
</evidence>
<feature type="domain" description="GH16" evidence="2">
    <location>
        <begin position="73"/>
        <end position="290"/>
    </location>
</feature>
<evidence type="ECO:0000259" key="2">
    <source>
        <dbReference type="PROSITE" id="PS51762"/>
    </source>
</evidence>
<gene>
    <name evidence="3" type="ORF">VFPPC_14699</name>
</gene>
<dbReference type="Pfam" id="PF00722">
    <property type="entry name" value="Glyco_hydro_16"/>
    <property type="match status" value="1"/>
</dbReference>
<dbReference type="GO" id="GO:0045493">
    <property type="term" value="P:xylan catabolic process"/>
    <property type="evidence" value="ECO:0007669"/>
    <property type="project" value="UniProtKB-KW"/>
</dbReference>
<keyword evidence="1" id="KW-0732">Signal</keyword>
<protein>
    <submittedName>
        <fullName evidence="3">Xylanase</fullName>
    </submittedName>
</protein>
<name>A0A179F3A4_METCM</name>
<dbReference type="Gene3D" id="2.60.120.200">
    <property type="match status" value="1"/>
</dbReference>
<evidence type="ECO:0000256" key="1">
    <source>
        <dbReference type="SAM" id="SignalP"/>
    </source>
</evidence>
<dbReference type="CDD" id="cd00413">
    <property type="entry name" value="Glyco_hydrolase_16"/>
    <property type="match status" value="1"/>
</dbReference>
<feature type="signal peptide" evidence="1">
    <location>
        <begin position="1"/>
        <end position="19"/>
    </location>
</feature>
<dbReference type="OrthoDB" id="4388755at2759"/>
<keyword evidence="3" id="KW-0378">Hydrolase</keyword>
<sequence length="312" mass="34486">MLSNLVFTSFLALLPLVFGDPQCDCYLTDGSSPTYFTSHGFWDFRSLSQYVSSPAVIDSVDGNANSPTTSAFFDWGTPLRDFWAPQQYKNGDTAFPMVKTFNNLYIQANGGSNTYLRMRSTRLPGFQTAAELQSNEMLDHASIRMYSRITGSTGACGSVFTYLHSENPADVQESDIEMLTKGDHNLVHYTNQPGVLNGEPVPGATHEINLPGGKQWSDWTTHRLDWTPGKTTFYADGQQVLVSDFQVPRDKSYVLLNMWSDGGSWTGSMPQGGEATMDVQWVEILHGVTNKERCRNVCSVDLSGEVGKAVLV</sequence>
<dbReference type="EMBL" id="LSBJ02000004">
    <property type="protein sequence ID" value="OAQ59885.1"/>
    <property type="molecule type" value="Genomic_DNA"/>
</dbReference>
<dbReference type="KEGG" id="pchm:VFPPC_14699"/>
<dbReference type="PANTHER" id="PTHR38121:SF4">
    <property type="entry name" value="GH16 DOMAIN-CONTAINING PROTEIN-RELATED"/>
    <property type="match status" value="1"/>
</dbReference>